<dbReference type="Pfam" id="PF23127">
    <property type="entry name" value="DotM_C"/>
    <property type="match status" value="1"/>
</dbReference>
<feature type="transmembrane region" description="Helical" evidence="1">
    <location>
        <begin position="12"/>
        <end position="31"/>
    </location>
</feature>
<dbReference type="PATRIC" id="fig|1330047.3.peg.710"/>
<reference evidence="3 4" key="1">
    <citation type="submission" date="2013-05" db="EMBL/GenBank/DDBJ databases">
        <title>Genome assembly of Acinetobacter junii MTCC 11364.</title>
        <authorList>
            <person name="Khatri I."/>
            <person name="Singh N.K."/>
            <person name="Subramanian S."/>
            <person name="Mayilraj S."/>
        </authorList>
    </citation>
    <scope>NUCLEOTIDE SEQUENCE [LARGE SCALE GENOMIC DNA]</scope>
    <source>
        <strain evidence="3 4">MTCC 11364</strain>
    </source>
</reference>
<keyword evidence="1" id="KW-0812">Transmembrane</keyword>
<comment type="caution">
    <text evidence="3">The sequence shown here is derived from an EMBL/GenBank/DDBJ whole genome shotgun (WGS) entry which is preliminary data.</text>
</comment>
<dbReference type="InterPro" id="IPR056464">
    <property type="entry name" value="DotM_C"/>
</dbReference>
<organism evidence="3 4">
    <name type="scientific">Acinetobacter junii CIP 107470 = MTCC 11364</name>
    <dbReference type="NCBI Taxonomy" id="1217666"/>
    <lineage>
        <taxon>Bacteria</taxon>
        <taxon>Pseudomonadati</taxon>
        <taxon>Pseudomonadota</taxon>
        <taxon>Gammaproteobacteria</taxon>
        <taxon>Moraxellales</taxon>
        <taxon>Moraxellaceae</taxon>
        <taxon>Acinetobacter</taxon>
    </lineage>
</organism>
<accession>S7Y6R5</accession>
<proteinExistence type="predicted"/>
<dbReference type="RefSeq" id="WP_004907633.1">
    <property type="nucleotide sequence ID" value="NZ_ASYZ01000033.1"/>
</dbReference>
<name>S7Y6R5_ACIJU</name>
<keyword evidence="1" id="KW-0472">Membrane</keyword>
<dbReference type="EMBL" id="ASYZ01000033">
    <property type="protein sequence ID" value="EPR86854.1"/>
    <property type="molecule type" value="Genomic_DNA"/>
</dbReference>
<protein>
    <submittedName>
        <fullName evidence="3">TrbA-like protein</fullName>
    </submittedName>
</protein>
<evidence type="ECO:0000256" key="1">
    <source>
        <dbReference type="SAM" id="Phobius"/>
    </source>
</evidence>
<keyword evidence="1" id="KW-1133">Transmembrane helix</keyword>
<evidence type="ECO:0000313" key="3">
    <source>
        <dbReference type="EMBL" id="EPR86854.1"/>
    </source>
</evidence>
<sequence length="367" mass="42363">MAEPKKDDMAMTNLILIGILVAFCVFLWYFYHTDITYYGLKFAWTILGIFDWSFSPGIISFWRSQIAQLASQPQNLKFEQLLEVLNKVGYFFIWIPIILAIRGIKLAIEKNKKLPKRKITVETLPWIMAKHSPAIIPSLYYGDSKSLLLNVNPPEHKGALNPEEWVEQHGVLINNELDRERCIDIFIKDLGTPIQSIQDLNEVEKVLFSIFAPRIFGKEKNFKESQQLLDSLNYSCHQGTFNEKKGYPTLALAQSQFNKYASEPQLAKWLEKHKYSRTFLHAIHKQAIQTGKLPSSQFRWLKGMDRGLWYALNTTGRKTPFIESAAVFTQTLWEEYASDMGYELAEPQVDEVVDGIEAYLRKVGILN</sequence>
<dbReference type="AlphaFoldDB" id="S7Y6R5"/>
<feature type="domain" description="DotM C-terminal cytoplasmic" evidence="2">
    <location>
        <begin position="182"/>
        <end position="357"/>
    </location>
</feature>
<feature type="transmembrane region" description="Helical" evidence="1">
    <location>
        <begin position="88"/>
        <end position="108"/>
    </location>
</feature>
<evidence type="ECO:0000313" key="4">
    <source>
        <dbReference type="Proteomes" id="UP000018420"/>
    </source>
</evidence>
<dbReference type="Proteomes" id="UP000018420">
    <property type="component" value="Unassembled WGS sequence"/>
</dbReference>
<gene>
    <name evidence="3" type="ORF">L292_2088</name>
</gene>
<evidence type="ECO:0000259" key="2">
    <source>
        <dbReference type="Pfam" id="PF23127"/>
    </source>
</evidence>